<dbReference type="GO" id="GO:0000398">
    <property type="term" value="P:mRNA splicing, via spliceosome"/>
    <property type="evidence" value="ECO:0007669"/>
    <property type="project" value="InterPro"/>
</dbReference>
<keyword evidence="5" id="KW-1185">Reference proteome</keyword>
<comment type="caution">
    <text evidence="4">The sequence shown here is derived from an EMBL/GenBank/DDBJ whole genome shotgun (WGS) entry which is preliminary data.</text>
</comment>
<evidence type="ECO:0000256" key="1">
    <source>
        <dbReference type="ARBA" id="ARBA00022737"/>
    </source>
</evidence>
<feature type="region of interest" description="Disordered" evidence="3">
    <location>
        <begin position="1"/>
        <end position="106"/>
    </location>
</feature>
<evidence type="ECO:0000313" key="4">
    <source>
        <dbReference type="EMBL" id="KAG7353538.1"/>
    </source>
</evidence>
<dbReference type="Proteomes" id="UP000693970">
    <property type="component" value="Unassembled WGS sequence"/>
</dbReference>
<dbReference type="OrthoDB" id="440128at2759"/>
<feature type="compositionally biased region" description="Low complexity" evidence="3">
    <location>
        <begin position="264"/>
        <end position="275"/>
    </location>
</feature>
<evidence type="ECO:0000256" key="2">
    <source>
        <dbReference type="PROSITE-ProRule" id="PRU00339"/>
    </source>
</evidence>
<proteinExistence type="predicted"/>
<evidence type="ECO:0000256" key="3">
    <source>
        <dbReference type="SAM" id="MobiDB-lite"/>
    </source>
</evidence>
<feature type="region of interest" description="Disordered" evidence="3">
    <location>
        <begin position="699"/>
        <end position="791"/>
    </location>
</feature>
<keyword evidence="2" id="KW-0802">TPR repeat</keyword>
<gene>
    <name evidence="4" type="ORF">IV203_002893</name>
</gene>
<reference evidence="4" key="2">
    <citation type="submission" date="2021-04" db="EMBL/GenBank/DDBJ databases">
        <authorList>
            <person name="Podell S."/>
        </authorList>
    </citation>
    <scope>NUCLEOTIDE SEQUENCE</scope>
    <source>
        <strain evidence="4">Hildebrandi</strain>
    </source>
</reference>
<feature type="region of interest" description="Disordered" evidence="3">
    <location>
        <begin position="340"/>
        <end position="359"/>
    </location>
</feature>
<dbReference type="InterPro" id="IPR003107">
    <property type="entry name" value="HAT"/>
</dbReference>
<feature type="region of interest" description="Disordered" evidence="3">
    <location>
        <begin position="366"/>
        <end position="404"/>
    </location>
</feature>
<feature type="region of interest" description="Disordered" evidence="3">
    <location>
        <begin position="237"/>
        <end position="275"/>
    </location>
</feature>
<dbReference type="PROSITE" id="PS50005">
    <property type="entry name" value="TPR"/>
    <property type="match status" value="1"/>
</dbReference>
<keyword evidence="1" id="KW-0677">Repeat</keyword>
<evidence type="ECO:0000313" key="5">
    <source>
        <dbReference type="Proteomes" id="UP000693970"/>
    </source>
</evidence>
<feature type="repeat" description="TPR" evidence="2">
    <location>
        <begin position="859"/>
        <end position="892"/>
    </location>
</feature>
<dbReference type="InterPro" id="IPR019734">
    <property type="entry name" value="TPR_rpt"/>
</dbReference>
<feature type="compositionally biased region" description="Basic and acidic residues" evidence="3">
    <location>
        <begin position="1"/>
        <end position="21"/>
    </location>
</feature>
<dbReference type="PANTHER" id="PTHR11246">
    <property type="entry name" value="PRE-MRNA SPLICING FACTOR"/>
    <property type="match status" value="1"/>
</dbReference>
<feature type="region of interest" description="Disordered" evidence="3">
    <location>
        <begin position="665"/>
        <end position="686"/>
    </location>
</feature>
<dbReference type="SMART" id="SM00386">
    <property type="entry name" value="HAT"/>
    <property type="match status" value="4"/>
</dbReference>
<protein>
    <submittedName>
        <fullName evidence="4">Expressed tetratricopeptide repeat protein</fullName>
    </submittedName>
</protein>
<dbReference type="EMBL" id="JAGRRH010000016">
    <property type="protein sequence ID" value="KAG7353538.1"/>
    <property type="molecule type" value="Genomic_DNA"/>
</dbReference>
<feature type="compositionally biased region" description="Polar residues" evidence="3">
    <location>
        <begin position="237"/>
        <end position="260"/>
    </location>
</feature>
<accession>A0A9K3L289</accession>
<feature type="region of interest" description="Disordered" evidence="3">
    <location>
        <begin position="180"/>
        <end position="223"/>
    </location>
</feature>
<reference evidence="4" key="1">
    <citation type="journal article" date="2021" name="Sci. Rep.">
        <title>Diploid genomic architecture of Nitzschia inconspicua, an elite biomass production diatom.</title>
        <authorList>
            <person name="Oliver A."/>
            <person name="Podell S."/>
            <person name="Pinowska A."/>
            <person name="Traller J.C."/>
            <person name="Smith S.R."/>
            <person name="McClure R."/>
            <person name="Beliaev A."/>
            <person name="Bohutskyi P."/>
            <person name="Hill E.A."/>
            <person name="Rabines A."/>
            <person name="Zheng H."/>
            <person name="Allen L.Z."/>
            <person name="Kuo A."/>
            <person name="Grigoriev I.V."/>
            <person name="Allen A.E."/>
            <person name="Hazlebeck D."/>
            <person name="Allen E.E."/>
        </authorList>
    </citation>
    <scope>NUCLEOTIDE SEQUENCE</scope>
    <source>
        <strain evidence="4">Hildebrandi</strain>
    </source>
</reference>
<name>A0A9K3L289_9STRA</name>
<dbReference type="InterPro" id="IPR045075">
    <property type="entry name" value="Syf1-like"/>
</dbReference>
<dbReference type="PANTHER" id="PTHR11246:SF20">
    <property type="entry name" value="TPR-CONTAINING PROTEIN DDB_G0280363"/>
    <property type="match status" value="1"/>
</dbReference>
<sequence>MSTGEAGDRWQRRHSSSEDQSQRSGGNSSNNNNPSTTTNKAYNDEGGQSYHRYRVIMRDDEDADTGLLPPSDAIPSPMMGRRDVDDDGDGDGRNRIIRRNSGSGRQEQKLVELTTPSLVDEDDYYEDEAEEQEMVALEHERIRRNAAAPIGAHHYQHRAFFVNEEDLRRTPGAQMYRSSFDPSAFERESVRRTPGASKMHGSAIPSSGTTLSQSDASSSNDASGLGFGLTLSTPIATSKSGGKQIGVSRSTWEQQSSSRGNAEVTATRGSASSVSSGGAFVSPWSTFKNQQQQSESDRGVYSPNTLRLTEDLDNLLLEDDDVSDETRKFNQFVFRTSSSLSKSLDESEQQQSSESWTAPYVVSMEQPSRVPRGAAGRGRKNRLDQARRSRGGFSGSSSTYQVPHQRSGGFVPYAQAPTPVRGAQGQFFDISTTSTKGQAPSPDAPDFSTALMGHAAISQPSFVGYGQHSFSSSNSAPVNFGGAFSPPTKVPPIGSSALTEETHGAEQNRFSSHQVSVPPVPKGARLPAGTFDSSGQPAMNPFEATQFHAQHTRPSNFQPPNPQFGMPHHSNIFASAHPMSQSPAFTFPHPQSIAFHMPPGMHQQPMMSNMAGPPGMPQFAAPPQSWPTMIQVQYEGMGPTQPHAVQGGWPVGGFQQPYLMQAARPHPNALDPSAGRMLSSPTPAWTPEVDTAQAMEMRATPSAPHPPVGTPHSIGRPPSRGKNVRKGQTKKWGNNKGPSRSVDRASSDVSSSTPTFGKKPQNNSKGGKKKVGKDRSTPVPGDRPSSTVSEEIVDSSVAGALEDHAESKRAELSESPAVRSAFKDFYRQFRAEEKSSLKRAEDFAMRSLKDGSIPESVHWRIHLELADLIKRSNRFEEARKLFQQACQLQPYASQVWLEYSKLEEECGNMEMCTKILEAGLQYCEYSENLLSRAIKHEEKMGNLSRARELLSRLKHVGIEKVWRSVLEGALLESRAGNDVMARRVLKYLMHHVPWYGPLYLEAFKLEKDLGRSRDALAIVERGLAAIPRYGPLWFSAFRLCEELDVEEKAYRLPRSMGMVERAIFNISKELMWKVHLEAAQMLERSSTEYMTPSSDANLILQMCRKRFAMTIATCPPSLRWKVWLAAGRMEVAAGNSDIARRLFHHAHRVVPDKGRAVALLECARLEEFVGDVELANAILCRSRLTGGSDWKVWLESVMLSIRSGDYPRAVSLSQQALEQHSGTGRLWASLIQLLHFSEGEKAQFTSLKHALNAVPKSGEVWCEGARIHLNPFSHTFDLQRASRHLFFATKFTPQYGDGFLESLRLVILVQLLLPIAARIWEESKEQLAGQDDDEWYQNLTKYVFKLVCELYRIRDAVSSDDMPGLPRKSLADSYLGESVIKPILERLYSEDTLKFIDITRLELRCANADPNYGPLWFYCRARPTDTARTVLGRAVDVVLDDIKYYANVYIAALVRRFAITSRFQRQHGGGVAEGTLAWEQMMDEICLSTPSLSNILENGSDFSETGVEFLESSIPPSDFITGIVALSRHRPIDEMTSYERRKTLFGSDSIFS</sequence>
<feature type="compositionally biased region" description="Basic and acidic residues" evidence="3">
    <location>
        <begin position="80"/>
        <end position="94"/>
    </location>
</feature>
<organism evidence="4 5">
    <name type="scientific">Nitzschia inconspicua</name>
    <dbReference type="NCBI Taxonomy" id="303405"/>
    <lineage>
        <taxon>Eukaryota</taxon>
        <taxon>Sar</taxon>
        <taxon>Stramenopiles</taxon>
        <taxon>Ochrophyta</taxon>
        <taxon>Bacillariophyta</taxon>
        <taxon>Bacillariophyceae</taxon>
        <taxon>Bacillariophycidae</taxon>
        <taxon>Bacillariales</taxon>
        <taxon>Bacillariaceae</taxon>
        <taxon>Nitzschia</taxon>
    </lineage>
</organism>
<feature type="compositionally biased region" description="Low complexity" evidence="3">
    <location>
        <begin position="27"/>
        <end position="39"/>
    </location>
</feature>
<feature type="compositionally biased region" description="Low complexity" evidence="3">
    <location>
        <begin position="206"/>
        <end position="223"/>
    </location>
</feature>